<gene>
    <name evidence="2" type="ORF">RHIZ70_3973</name>
</gene>
<accession>A0A376AKC0</accession>
<dbReference type="STRING" id="1336235.GCA_000518785_01164"/>
<organism evidence="2 3">
    <name type="scientific">Ciceribacter selenitireducens ATCC BAA-1503</name>
    <dbReference type="NCBI Taxonomy" id="1336235"/>
    <lineage>
        <taxon>Bacteria</taxon>
        <taxon>Pseudomonadati</taxon>
        <taxon>Pseudomonadota</taxon>
        <taxon>Alphaproteobacteria</taxon>
        <taxon>Hyphomicrobiales</taxon>
        <taxon>Rhizobiaceae</taxon>
        <taxon>Ciceribacter</taxon>
    </lineage>
</organism>
<name>A0A376AKC0_9HYPH</name>
<proteinExistence type="predicted"/>
<dbReference type="InterPro" id="IPR016181">
    <property type="entry name" value="Acyl_CoA_acyltransferase"/>
</dbReference>
<feature type="domain" description="BioF2-like acetyltransferase" evidence="1">
    <location>
        <begin position="172"/>
        <end position="326"/>
    </location>
</feature>
<dbReference type="Proteomes" id="UP000254764">
    <property type="component" value="Unassembled WGS sequence"/>
</dbReference>
<evidence type="ECO:0000313" key="2">
    <source>
        <dbReference type="EMBL" id="SSC68265.1"/>
    </source>
</evidence>
<reference evidence="3" key="1">
    <citation type="submission" date="2018-07" db="EMBL/GenBank/DDBJ databases">
        <authorList>
            <person name="Peiro R."/>
            <person name="Begona"/>
            <person name="Cbmso G."/>
            <person name="Lopez M."/>
            <person name="Gonzalez S."/>
        </authorList>
    </citation>
    <scope>NUCLEOTIDE SEQUENCE [LARGE SCALE GENOMIC DNA]</scope>
</reference>
<protein>
    <recommendedName>
        <fullName evidence="1">BioF2-like acetyltransferase domain-containing protein</fullName>
    </recommendedName>
</protein>
<dbReference type="InterPro" id="IPR038740">
    <property type="entry name" value="BioF2-like_GNAT_dom"/>
</dbReference>
<dbReference type="SUPFAM" id="SSF55729">
    <property type="entry name" value="Acyl-CoA N-acyltransferases (Nat)"/>
    <property type="match status" value="1"/>
</dbReference>
<evidence type="ECO:0000259" key="1">
    <source>
        <dbReference type="Pfam" id="PF13480"/>
    </source>
</evidence>
<dbReference type="AlphaFoldDB" id="A0A376AKC0"/>
<sequence length="392" mass="43733">MPLIQDLEIRLFERMEPLEAEWRKLEADSANSLHQAYDWCASWVKAHRNPLAIILGRWNGETVFILPLEIVRHGMVRSAQFIAARFNNINSGLFSAAFRASAGPAEAALIRQALTDLLAGRADLVSLTNIPLEWRGERHPLASLPAIENQNHAFQLPLMADFEQTIGQLNAKRRRKKFRHQCRRLDAAGGFDHVIAQTTKEKNAMLNAFFEQKAIRFKAIGIPNVFQAPETQAFFRLLLDVDTGSHDTPLELHAIRLKGEFKGRIAAIAGLSRKGDHVICQFGSIDEDLVADASPGELLFWLMIERACEEGASLFDFGLGDQGYKRSWCTVETVQHDILVPISTIGQLAGLAQRGMTRAKAVIKGNPQLYSVIQRLRAHADEVPIRSTGTDS</sequence>
<dbReference type="Pfam" id="PF13480">
    <property type="entry name" value="Acetyltransf_6"/>
    <property type="match status" value="1"/>
</dbReference>
<dbReference type="Gene3D" id="3.40.630.30">
    <property type="match status" value="1"/>
</dbReference>
<dbReference type="EMBL" id="UEYP01000006">
    <property type="protein sequence ID" value="SSC68265.1"/>
    <property type="molecule type" value="Genomic_DNA"/>
</dbReference>
<dbReference type="OrthoDB" id="8193702at2"/>
<keyword evidence="3" id="KW-1185">Reference proteome</keyword>
<evidence type="ECO:0000313" key="3">
    <source>
        <dbReference type="Proteomes" id="UP000254764"/>
    </source>
</evidence>